<feature type="region of interest" description="Disordered" evidence="2">
    <location>
        <begin position="287"/>
        <end position="340"/>
    </location>
</feature>
<keyword evidence="1" id="KW-0479">Metal-binding</keyword>
<dbReference type="SUPFAM" id="SSF55486">
    <property type="entry name" value="Metalloproteases ('zincins'), catalytic domain"/>
    <property type="match status" value="1"/>
</dbReference>
<feature type="binding site" evidence="1">
    <location>
        <position position="191"/>
    </location>
    <ligand>
        <name>Zn(2+)</name>
        <dbReference type="ChEBI" id="CHEBI:29105"/>
        <note>catalytic</note>
    </ligand>
</feature>
<dbReference type="GO" id="GO:0008270">
    <property type="term" value="F:zinc ion binding"/>
    <property type="evidence" value="ECO:0007669"/>
    <property type="project" value="UniProtKB-UniRule"/>
</dbReference>
<reference evidence="4 5" key="1">
    <citation type="submission" date="2016-11" db="EMBL/GenBank/DDBJ databases">
        <title>Gramella sp. LPB0144 isolated from marine environment.</title>
        <authorList>
            <person name="Kim E."/>
            <person name="Yi H."/>
        </authorList>
    </citation>
    <scope>NUCLEOTIDE SEQUENCE [LARGE SCALE GENOMIC DNA]</scope>
    <source>
        <strain evidence="4 5">LPB0144</strain>
    </source>
</reference>
<comment type="caution">
    <text evidence="1">Lacks conserved residue(s) required for the propagation of feature annotation.</text>
</comment>
<feature type="binding site" evidence="1">
    <location>
        <position position="201"/>
    </location>
    <ligand>
        <name>Zn(2+)</name>
        <dbReference type="ChEBI" id="CHEBI:29105"/>
        <note>catalytic</note>
    </ligand>
</feature>
<dbReference type="EMBL" id="CP018153">
    <property type="protein sequence ID" value="APG59248.1"/>
    <property type="molecule type" value="Genomic_DNA"/>
</dbReference>
<dbReference type="Proteomes" id="UP000182510">
    <property type="component" value="Chromosome"/>
</dbReference>
<comment type="cofactor">
    <cofactor evidence="1">
        <name>Zn(2+)</name>
        <dbReference type="ChEBI" id="CHEBI:29105"/>
    </cofactor>
    <text evidence="1">Binds 1 zinc ion per subunit.</text>
</comment>
<evidence type="ECO:0000313" key="4">
    <source>
        <dbReference type="EMBL" id="APG59248.1"/>
    </source>
</evidence>
<dbReference type="PRINTS" id="PR00480">
    <property type="entry name" value="ASTACIN"/>
</dbReference>
<dbReference type="Gene3D" id="3.40.390.10">
    <property type="entry name" value="Collagenase (Catalytic Domain)"/>
    <property type="match status" value="1"/>
</dbReference>
<dbReference type="InterPro" id="IPR001506">
    <property type="entry name" value="Peptidase_M12A"/>
</dbReference>
<feature type="binding site" evidence="1">
    <location>
        <position position="195"/>
    </location>
    <ligand>
        <name>Zn(2+)</name>
        <dbReference type="ChEBI" id="CHEBI:29105"/>
        <note>catalytic</note>
    </ligand>
</feature>
<dbReference type="CDD" id="cd04280">
    <property type="entry name" value="ZnMc_astacin_like"/>
    <property type="match status" value="1"/>
</dbReference>
<evidence type="ECO:0000259" key="3">
    <source>
        <dbReference type="PROSITE" id="PS51864"/>
    </source>
</evidence>
<dbReference type="AlphaFoldDB" id="A0A1L3J2A8"/>
<dbReference type="PROSITE" id="PS51864">
    <property type="entry name" value="ASTACIN"/>
    <property type="match status" value="1"/>
</dbReference>
<organism evidence="4 5">
    <name type="scientific">Christiangramia salexigens</name>
    <dbReference type="NCBI Taxonomy" id="1913577"/>
    <lineage>
        <taxon>Bacteria</taxon>
        <taxon>Pseudomonadati</taxon>
        <taxon>Bacteroidota</taxon>
        <taxon>Flavobacteriia</taxon>
        <taxon>Flavobacteriales</taxon>
        <taxon>Flavobacteriaceae</taxon>
        <taxon>Christiangramia</taxon>
    </lineage>
</organism>
<dbReference type="PROSITE" id="PS51257">
    <property type="entry name" value="PROKAR_LIPOPROTEIN"/>
    <property type="match status" value="1"/>
</dbReference>
<dbReference type="RefSeq" id="WP_072551904.1">
    <property type="nucleotide sequence ID" value="NZ_CP018153.1"/>
</dbReference>
<dbReference type="STRING" id="1913577.LPB144_01965"/>
<feature type="active site" evidence="1">
    <location>
        <position position="192"/>
    </location>
</feature>
<feature type="compositionally biased region" description="Pro residues" evidence="2">
    <location>
        <begin position="321"/>
        <end position="335"/>
    </location>
</feature>
<gene>
    <name evidence="4" type="ORF">LPB144_01965</name>
</gene>
<dbReference type="PANTHER" id="PTHR10127:SF850">
    <property type="entry name" value="METALLOENDOPEPTIDASE"/>
    <property type="match status" value="1"/>
</dbReference>
<dbReference type="Pfam" id="PF01400">
    <property type="entry name" value="Astacin"/>
    <property type="match status" value="1"/>
</dbReference>
<dbReference type="GO" id="GO:0004222">
    <property type="term" value="F:metalloendopeptidase activity"/>
    <property type="evidence" value="ECO:0007669"/>
    <property type="project" value="UniProtKB-UniRule"/>
</dbReference>
<evidence type="ECO:0000256" key="2">
    <source>
        <dbReference type="SAM" id="MobiDB-lite"/>
    </source>
</evidence>
<feature type="domain" description="Peptidase M12A" evidence="3">
    <location>
        <begin position="104"/>
        <end position="296"/>
    </location>
</feature>
<dbReference type="InterPro" id="IPR024079">
    <property type="entry name" value="MetalloPept_cat_dom_sf"/>
</dbReference>
<dbReference type="SMART" id="SM00235">
    <property type="entry name" value="ZnMc"/>
    <property type="match status" value="1"/>
</dbReference>
<keyword evidence="1" id="KW-0378">Hydrolase</keyword>
<proteinExistence type="predicted"/>
<dbReference type="GO" id="GO:0006508">
    <property type="term" value="P:proteolysis"/>
    <property type="evidence" value="ECO:0007669"/>
    <property type="project" value="UniProtKB-KW"/>
</dbReference>
<dbReference type="InterPro" id="IPR006026">
    <property type="entry name" value="Peptidase_Metallo"/>
</dbReference>
<dbReference type="PANTHER" id="PTHR10127">
    <property type="entry name" value="DISCOIDIN, CUB, EGF, LAMININ , AND ZINC METALLOPROTEASE DOMAIN CONTAINING"/>
    <property type="match status" value="1"/>
</dbReference>
<dbReference type="OrthoDB" id="8455098at2"/>
<feature type="compositionally biased region" description="Low complexity" evidence="2">
    <location>
        <begin position="295"/>
        <end position="312"/>
    </location>
</feature>
<keyword evidence="1" id="KW-0482">Metalloprotease</keyword>
<name>A0A1L3J2A8_9FLAO</name>
<accession>A0A1L3J2A8</accession>
<keyword evidence="1" id="KW-0645">Protease</keyword>
<keyword evidence="5" id="KW-1185">Reference proteome</keyword>
<evidence type="ECO:0000256" key="1">
    <source>
        <dbReference type="PROSITE-ProRule" id="PRU01211"/>
    </source>
</evidence>
<dbReference type="InterPro" id="IPR034035">
    <property type="entry name" value="Astacin-like_dom"/>
</dbReference>
<sequence>MKTLQNLSVFVLLAFISCSVEPTSESLTEEMSPEAQLYDEFTEVAYPNEFGKVTDVYLFGRKLPVEQIDGTFVYQGDILLPEKAVSFTPQNLILEAWEEPVFSKSTGRTQFLWPDNTVYYEIDPNLPNQQRVTDAIAHWESNTAVNFVQRSSESNYVLFTPGGGCSSYVGMVGGRQNITLADACSTGNVIHEIGHAVGLWHEQSRADRDETITINYDNILSGREHNFYTYVEAGWDGADYTDGLDLGSIMMYSSYSFSGNGLPTITRKDGSTFGVQRSALSAGDVEGIGVVYPGPTTTEPTPTEPETTNPTTEPDPEPEPEPTNPEPTEPEPTNPEPEYINGEYYTIEGVTVLRMDNKWYVQKGKNWKEVELINGRWKFVK</sequence>
<dbReference type="KEGG" id="grl:LPB144_01965"/>
<keyword evidence="1" id="KW-0862">Zinc</keyword>
<protein>
    <submittedName>
        <fullName evidence="4">Peptidase M12</fullName>
    </submittedName>
</protein>
<evidence type="ECO:0000313" key="5">
    <source>
        <dbReference type="Proteomes" id="UP000182510"/>
    </source>
</evidence>